<evidence type="ECO:0000313" key="1">
    <source>
        <dbReference type="EMBL" id="AWY04284.1"/>
    </source>
</evidence>
<dbReference type="Pfam" id="PF11247">
    <property type="entry name" value="Phage_T7_55"/>
    <property type="match status" value="1"/>
</dbReference>
<proteinExistence type="predicted"/>
<evidence type="ECO:0000313" key="2">
    <source>
        <dbReference type="Proteomes" id="UP000250707"/>
    </source>
</evidence>
<sequence>MAITKRFKVSFEVTAVITSEMEEGFTEELVHLAKKAAAGEKISPRDRELLVQALTHGVEGAISFAAKQGMREFIRTELPEDGLKVSPATIREVK</sequence>
<reference evidence="2" key="1">
    <citation type="submission" date="2018-03" db="EMBL/GenBank/DDBJ databases">
        <authorList>
            <person name="Shan W."/>
            <person name="Wang Z."/>
            <person name="Yang D."/>
            <person name="Kong L."/>
            <person name="Yan Y."/>
            <person name="Wang H."/>
            <person name="Sun J."/>
        </authorList>
    </citation>
    <scope>NUCLEOTIDE SEQUENCE [LARGE SCALE GENOMIC DNA]</scope>
</reference>
<accession>A0A2Z4Q2Z0</accession>
<keyword evidence="2" id="KW-1185">Reference proteome</keyword>
<evidence type="ECO:0008006" key="3">
    <source>
        <dbReference type="Google" id="ProtNLM"/>
    </source>
</evidence>
<dbReference type="KEGG" id="vg:54993036"/>
<dbReference type="InterPro" id="IPR022611">
    <property type="entry name" value="Phage_T7_5.5"/>
</dbReference>
<organism evidence="1 2">
    <name type="scientific">Escherichia phage vB_EcoP_S523</name>
    <dbReference type="NCBI Taxonomy" id="2233775"/>
    <lineage>
        <taxon>Viruses</taxon>
        <taxon>Duplodnaviria</taxon>
        <taxon>Heunggongvirae</taxon>
        <taxon>Uroviricota</taxon>
        <taxon>Caudoviricetes</taxon>
        <taxon>Autographivirales</taxon>
        <taxon>Autotranscriptaviridae</taxon>
        <taxon>Studiervirinae</taxon>
        <taxon>Berlinvirus</taxon>
        <taxon>Berlinvirus S523</taxon>
    </lineage>
</organism>
<name>A0A2Z4Q2Z0_9CAUD</name>
<dbReference type="Proteomes" id="UP000250707">
    <property type="component" value="Segment"/>
</dbReference>
<dbReference type="RefSeq" id="YP_009802485.1">
    <property type="nucleotide sequence ID" value="NC_047984.1"/>
</dbReference>
<dbReference type="GeneID" id="54993036"/>
<protein>
    <recommendedName>
        <fullName evidence="3">HNS binding protein</fullName>
    </recommendedName>
</protein>
<dbReference type="EMBL" id="MH031343">
    <property type="protein sequence ID" value="AWY04284.1"/>
    <property type="molecule type" value="Genomic_DNA"/>
</dbReference>